<dbReference type="InterPro" id="IPR011033">
    <property type="entry name" value="PRC_barrel-like_sf"/>
</dbReference>
<proteinExistence type="predicted"/>
<evidence type="ECO:0000313" key="5">
    <source>
        <dbReference type="Proteomes" id="UP001300261"/>
    </source>
</evidence>
<dbReference type="RefSeq" id="WP_265961481.1">
    <property type="nucleotide sequence ID" value="NZ_JAPEVI010000003.1"/>
</dbReference>
<feature type="region of interest" description="Disordered" evidence="1">
    <location>
        <begin position="170"/>
        <end position="196"/>
    </location>
</feature>
<evidence type="ECO:0000313" key="4">
    <source>
        <dbReference type="EMBL" id="MCX2721774.1"/>
    </source>
</evidence>
<name>A0ABT3QXV1_9HYPH</name>
<dbReference type="Proteomes" id="UP001300261">
    <property type="component" value="Unassembled WGS sequence"/>
</dbReference>
<dbReference type="PANTHER" id="PTHR36505">
    <property type="entry name" value="BLR1072 PROTEIN"/>
    <property type="match status" value="1"/>
</dbReference>
<organism evidence="4 5">
    <name type="scientific">Roseibium salinum</name>
    <dbReference type="NCBI Taxonomy" id="1604349"/>
    <lineage>
        <taxon>Bacteria</taxon>
        <taxon>Pseudomonadati</taxon>
        <taxon>Pseudomonadota</taxon>
        <taxon>Alphaproteobacteria</taxon>
        <taxon>Hyphomicrobiales</taxon>
        <taxon>Stappiaceae</taxon>
        <taxon>Roseibium</taxon>
    </lineage>
</organism>
<comment type="caution">
    <text evidence="4">The sequence shown here is derived from an EMBL/GenBank/DDBJ whole genome shotgun (WGS) entry which is preliminary data.</text>
</comment>
<gene>
    <name evidence="4" type="ORF">ON753_05045</name>
</gene>
<feature type="chain" id="PRO_5046271205" evidence="2">
    <location>
        <begin position="23"/>
        <end position="196"/>
    </location>
</feature>
<protein>
    <submittedName>
        <fullName evidence="4">PRC-barrel domain-containing protein</fullName>
    </submittedName>
</protein>
<evidence type="ECO:0000259" key="3">
    <source>
        <dbReference type="Pfam" id="PF05239"/>
    </source>
</evidence>
<dbReference type="PANTHER" id="PTHR36505:SF1">
    <property type="entry name" value="BLR1072 PROTEIN"/>
    <property type="match status" value="1"/>
</dbReference>
<dbReference type="EMBL" id="JAPEVI010000003">
    <property type="protein sequence ID" value="MCX2721774.1"/>
    <property type="molecule type" value="Genomic_DNA"/>
</dbReference>
<dbReference type="Pfam" id="PF05239">
    <property type="entry name" value="PRC"/>
    <property type="match status" value="1"/>
</dbReference>
<dbReference type="SUPFAM" id="SSF50346">
    <property type="entry name" value="PRC-barrel domain"/>
    <property type="match status" value="1"/>
</dbReference>
<reference evidence="4 5" key="1">
    <citation type="journal article" date="2016" name="Int. J. Syst. Evol. Microbiol.">
        <title>Labrenzia salina sp. nov., isolated from the rhizosphere of the halophyte Arthrocnemum macrostachyum.</title>
        <authorList>
            <person name="Camacho M."/>
            <person name="Redondo-Gomez S."/>
            <person name="Rodriguez-Llorente I."/>
            <person name="Rohde M."/>
            <person name="Sproer C."/>
            <person name="Schumann P."/>
            <person name="Klenk H.P."/>
            <person name="Montero-Calasanz M.D.C."/>
        </authorList>
    </citation>
    <scope>NUCLEOTIDE SEQUENCE [LARGE SCALE GENOMIC DNA]</scope>
    <source>
        <strain evidence="4 5">DSM 29163</strain>
    </source>
</reference>
<keyword evidence="2" id="KW-0732">Signal</keyword>
<feature type="signal peptide" evidence="2">
    <location>
        <begin position="1"/>
        <end position="22"/>
    </location>
</feature>
<dbReference type="Gene3D" id="2.30.30.240">
    <property type="entry name" value="PRC-barrel domain"/>
    <property type="match status" value="1"/>
</dbReference>
<accession>A0ABT3QXV1</accession>
<sequence>MTSKFLTTATAAIALSLSPALAQEATQPQTDAPLIEETMPGTEAPAEMAPDTSQSDEMTPDVAQGDLEFLATQKDGTWLTSDLIGQDVTNPAGESIGEVAALEIGQDGRITTLIIDAGGFLGIGAKQVAVPFDAVEHVREGAETQSLVIQATLEEVESAPEYMTLLDKQREEEAAQAQMEAEQSVPSTTTEPMTAQ</sequence>
<feature type="compositionally biased region" description="Polar residues" evidence="1">
    <location>
        <begin position="184"/>
        <end position="196"/>
    </location>
</feature>
<feature type="domain" description="PRC-barrel" evidence="3">
    <location>
        <begin position="81"/>
        <end position="141"/>
    </location>
</feature>
<dbReference type="InterPro" id="IPR027275">
    <property type="entry name" value="PRC-brl_dom"/>
</dbReference>
<evidence type="ECO:0000256" key="1">
    <source>
        <dbReference type="SAM" id="MobiDB-lite"/>
    </source>
</evidence>
<keyword evidence="5" id="KW-1185">Reference proteome</keyword>
<evidence type="ECO:0000256" key="2">
    <source>
        <dbReference type="SAM" id="SignalP"/>
    </source>
</evidence>